<evidence type="ECO:0000313" key="3">
    <source>
        <dbReference type="Proteomes" id="UP000663882"/>
    </source>
</evidence>
<dbReference type="AlphaFoldDB" id="A0A815S7X2"/>
<evidence type="ECO:0000313" key="2">
    <source>
        <dbReference type="EMBL" id="CAF1485443.1"/>
    </source>
</evidence>
<dbReference type="EMBL" id="CAJNOO010008749">
    <property type="protein sequence ID" value="CAF1485443.1"/>
    <property type="molecule type" value="Genomic_DNA"/>
</dbReference>
<proteinExistence type="predicted"/>
<gene>
    <name evidence="2" type="ORF">RFH988_LOCUS38178</name>
</gene>
<name>A0A815S7X2_9BILA</name>
<comment type="caution">
    <text evidence="2">The sequence shown here is derived from an EMBL/GenBank/DDBJ whole genome shotgun (WGS) entry which is preliminary data.</text>
</comment>
<feature type="non-terminal residue" evidence="2">
    <location>
        <position position="1"/>
    </location>
</feature>
<evidence type="ECO:0000256" key="1">
    <source>
        <dbReference type="SAM" id="SignalP"/>
    </source>
</evidence>
<protein>
    <submittedName>
        <fullName evidence="2">Uncharacterized protein</fullName>
    </submittedName>
</protein>
<dbReference type="Proteomes" id="UP000663882">
    <property type="component" value="Unassembled WGS sequence"/>
</dbReference>
<sequence>MNSFVFLFFFLYLIGIAAQSNNSNEGDISIDNNVCSPNVTYSTGELTTTSSEPITSMTYRMDKY</sequence>
<organism evidence="2 3">
    <name type="scientific">Rotaria sordida</name>
    <dbReference type="NCBI Taxonomy" id="392033"/>
    <lineage>
        <taxon>Eukaryota</taxon>
        <taxon>Metazoa</taxon>
        <taxon>Spiralia</taxon>
        <taxon>Gnathifera</taxon>
        <taxon>Rotifera</taxon>
        <taxon>Eurotatoria</taxon>
        <taxon>Bdelloidea</taxon>
        <taxon>Philodinida</taxon>
        <taxon>Philodinidae</taxon>
        <taxon>Rotaria</taxon>
    </lineage>
</organism>
<accession>A0A815S7X2</accession>
<feature type="chain" id="PRO_5032764443" evidence="1">
    <location>
        <begin position="19"/>
        <end position="64"/>
    </location>
</feature>
<reference evidence="2" key="1">
    <citation type="submission" date="2021-02" db="EMBL/GenBank/DDBJ databases">
        <authorList>
            <person name="Nowell W R."/>
        </authorList>
    </citation>
    <scope>NUCLEOTIDE SEQUENCE</scope>
</reference>
<keyword evidence="1" id="KW-0732">Signal</keyword>
<feature type="signal peptide" evidence="1">
    <location>
        <begin position="1"/>
        <end position="18"/>
    </location>
</feature>